<feature type="compositionally biased region" description="Low complexity" evidence="1">
    <location>
        <begin position="17"/>
        <end position="28"/>
    </location>
</feature>
<feature type="compositionally biased region" description="Polar residues" evidence="1">
    <location>
        <begin position="54"/>
        <end position="67"/>
    </location>
</feature>
<dbReference type="EMBL" id="GBHO01000312">
    <property type="protein sequence ID" value="JAG43292.1"/>
    <property type="molecule type" value="Transcribed_RNA"/>
</dbReference>
<evidence type="ECO:0000313" key="2">
    <source>
        <dbReference type="EMBL" id="JAG43292.1"/>
    </source>
</evidence>
<reference evidence="2" key="1">
    <citation type="journal article" date="2014" name="PLoS ONE">
        <title>Transcriptome-Based Identification of ABC Transporters in the Western Tarnished Plant Bug Lygus hesperus.</title>
        <authorList>
            <person name="Hull J.J."/>
            <person name="Chaney K."/>
            <person name="Geib S.M."/>
            <person name="Fabrick J.A."/>
            <person name="Brent C.S."/>
            <person name="Walsh D."/>
            <person name="Lavine L.C."/>
        </authorList>
    </citation>
    <scope>NUCLEOTIDE SEQUENCE</scope>
</reference>
<proteinExistence type="predicted"/>
<reference evidence="2" key="2">
    <citation type="submission" date="2014-07" db="EMBL/GenBank/DDBJ databases">
        <authorList>
            <person name="Hull J."/>
        </authorList>
    </citation>
    <scope>NUCLEOTIDE SEQUENCE</scope>
</reference>
<dbReference type="AlphaFoldDB" id="A0A0A9ZDF7"/>
<dbReference type="EMBL" id="GDHC01008166">
    <property type="protein sequence ID" value="JAQ10463.1"/>
    <property type="molecule type" value="Transcribed_RNA"/>
</dbReference>
<sequence>MDRYTVAEDVEYGGGAADSDTGTTNGAGPTHNTSRGTVHISDADDDVRPGDQGSMDNRNSTTRNTTPAVFPPLIPPMYSGGMFRNSRLAIPYNGPFGGFLLPPRMPYNVITPPARMRVGGPGGGAWYYS</sequence>
<dbReference type="EMBL" id="GDHC01000879">
    <property type="protein sequence ID" value="JAQ17750.1"/>
    <property type="molecule type" value="Transcribed_RNA"/>
</dbReference>
<evidence type="ECO:0000256" key="1">
    <source>
        <dbReference type="SAM" id="MobiDB-lite"/>
    </source>
</evidence>
<accession>A0A0A9ZDF7</accession>
<feature type="region of interest" description="Disordered" evidence="1">
    <location>
        <begin position="1"/>
        <end position="71"/>
    </location>
</feature>
<name>A0A0A9ZDF7_LYGHE</name>
<gene>
    <name evidence="2" type="primary">cenB</name>
    <name evidence="2" type="ORF">CM83_29171</name>
    <name evidence="4" type="ORF">g.21188</name>
    <name evidence="3" type="ORF">g.21201</name>
</gene>
<organism evidence="2">
    <name type="scientific">Lygus hesperus</name>
    <name type="common">Western plant bug</name>
    <dbReference type="NCBI Taxonomy" id="30085"/>
    <lineage>
        <taxon>Eukaryota</taxon>
        <taxon>Metazoa</taxon>
        <taxon>Ecdysozoa</taxon>
        <taxon>Arthropoda</taxon>
        <taxon>Hexapoda</taxon>
        <taxon>Insecta</taxon>
        <taxon>Pterygota</taxon>
        <taxon>Neoptera</taxon>
        <taxon>Paraneoptera</taxon>
        <taxon>Hemiptera</taxon>
        <taxon>Heteroptera</taxon>
        <taxon>Panheteroptera</taxon>
        <taxon>Cimicomorpha</taxon>
        <taxon>Miridae</taxon>
        <taxon>Mirini</taxon>
        <taxon>Lygus</taxon>
    </lineage>
</organism>
<protein>
    <submittedName>
        <fullName evidence="2">Endoglucanase B</fullName>
    </submittedName>
</protein>
<evidence type="ECO:0000313" key="4">
    <source>
        <dbReference type="EMBL" id="JAQ17750.1"/>
    </source>
</evidence>
<evidence type="ECO:0000313" key="3">
    <source>
        <dbReference type="EMBL" id="JAQ10463.1"/>
    </source>
</evidence>
<reference evidence="3" key="3">
    <citation type="journal article" date="2016" name="Gigascience">
        <title>De novo construction of an expanded transcriptome assembly for the western tarnished plant bug, Lygus hesperus.</title>
        <authorList>
            <person name="Tassone E.E."/>
            <person name="Geib S.M."/>
            <person name="Hall B."/>
            <person name="Fabrick J.A."/>
            <person name="Brent C.S."/>
            <person name="Hull J.J."/>
        </authorList>
    </citation>
    <scope>NUCLEOTIDE SEQUENCE</scope>
</reference>